<keyword evidence="1" id="KW-0810">Translation regulation</keyword>
<dbReference type="SUPFAM" id="SSF69754">
    <property type="entry name" value="Ribosome binding protein Y (YfiA homologue)"/>
    <property type="match status" value="1"/>
</dbReference>
<evidence type="ECO:0000256" key="1">
    <source>
        <dbReference type="ARBA" id="ARBA00022845"/>
    </source>
</evidence>
<protein>
    <submittedName>
        <fullName evidence="3">Ribosome-associated protein Y</fullName>
    </submittedName>
</protein>
<dbReference type="Pfam" id="PF16321">
    <property type="entry name" value="Ribosom_S30AE_C"/>
    <property type="match status" value="1"/>
</dbReference>
<dbReference type="AlphaFoldDB" id="D2NS77"/>
<dbReference type="Pfam" id="PF02482">
    <property type="entry name" value="Ribosomal_S30AE"/>
    <property type="match status" value="1"/>
</dbReference>
<dbReference type="GO" id="GO:0022627">
    <property type="term" value="C:cytosolic small ribosomal subunit"/>
    <property type="evidence" value="ECO:0007669"/>
    <property type="project" value="TreeGrafter"/>
</dbReference>
<reference evidence="3 4" key="2">
    <citation type="journal article" date="2010" name="J Osaka Dent Univ">
        <title>Isolation and identification of Rothia mucilaginosa from persistent apical periodontitis lesions.</title>
        <authorList>
            <person name="Yamane K."/>
            <person name="Yoshida M."/>
            <person name="Fujihira T."/>
            <person name="Baba T."/>
            <person name="Tsuji N."/>
            <person name="Hayashi H."/>
            <person name="Sugimori C."/>
            <person name="Yamanaka T."/>
            <person name="Mashimo C."/>
            <person name="Nambu T."/>
            <person name="Kawai H."/>
            <person name="Fukushima H."/>
        </authorList>
    </citation>
    <scope>NUCLEOTIDE SEQUENCE [LARGE SCALE GENOMIC DNA]</scope>
    <source>
        <strain evidence="3 4">DY-18</strain>
    </source>
</reference>
<reference evidence="3 4" key="3">
    <citation type="journal article" date="2010" name="Sequencing">
        <title>Complete Genome Sequence of Rothia mucilaginosa DY-18: A Clinical Isolate with Dense Meshwork-Like Structures from a Persistent Apical Periodontitis Lesion.</title>
        <authorList>
            <person name="Yamane K."/>
            <person name="Nambu T."/>
            <person name="Yamanaka T."/>
            <person name="Mashimo C."/>
            <person name="Sugimori C."/>
            <person name="Leung K.-P."/>
            <person name="Fukushima H."/>
        </authorList>
    </citation>
    <scope>NUCLEOTIDE SEQUENCE [LARGE SCALE GENOMIC DNA]</scope>
    <source>
        <strain evidence="3 4">DY-18</strain>
    </source>
</reference>
<dbReference type="InterPro" id="IPR050574">
    <property type="entry name" value="HPF/YfiA_ribosome-assoc"/>
</dbReference>
<reference evidence="4" key="1">
    <citation type="submission" date="2009-07" db="EMBL/GenBank/DDBJ databases">
        <title>Complete genome sequence of Rothia mucilaginosa DJ.</title>
        <authorList>
            <person name="Yamane K."/>
            <person name="Nambu T."/>
            <person name="Mashimo C."/>
            <person name="Sugimori C."/>
            <person name="Yamanaka T."/>
            <person name="Leung K."/>
            <person name="Fukushima H."/>
        </authorList>
    </citation>
    <scope>NUCLEOTIDE SEQUENCE [LARGE SCALE GENOMIC DNA]</scope>
    <source>
        <strain evidence="4">DY-18</strain>
    </source>
</reference>
<evidence type="ECO:0000313" key="4">
    <source>
        <dbReference type="Proteomes" id="UP000001883"/>
    </source>
</evidence>
<proteinExistence type="predicted"/>
<dbReference type="eggNOG" id="COG1544">
    <property type="taxonomic scope" value="Bacteria"/>
</dbReference>
<dbReference type="HOGENOM" id="CLU_071472_0_0_11"/>
<dbReference type="InterPro" id="IPR003489">
    <property type="entry name" value="RHF/RaiA"/>
</dbReference>
<evidence type="ECO:0000259" key="2">
    <source>
        <dbReference type="Pfam" id="PF16321"/>
    </source>
</evidence>
<organism evidence="3 4">
    <name type="scientific">Rothia mucilaginosa (strain DY-18)</name>
    <name type="common">Stomatococcus mucilaginosus</name>
    <dbReference type="NCBI Taxonomy" id="680646"/>
    <lineage>
        <taxon>Bacteria</taxon>
        <taxon>Bacillati</taxon>
        <taxon>Actinomycetota</taxon>
        <taxon>Actinomycetes</taxon>
        <taxon>Micrococcales</taxon>
        <taxon>Micrococcaceae</taxon>
        <taxon>Rothia</taxon>
    </lineage>
</organism>
<dbReference type="PANTHER" id="PTHR33231">
    <property type="entry name" value="30S RIBOSOMAL PROTEIN"/>
    <property type="match status" value="1"/>
</dbReference>
<accession>D2NS77</accession>
<sequence length="213" mass="23750">MIVEVNIYGRNIKVTERLEEYVNDKVQKFAQLGDNVKDIDVKFSKDGHLGGESIRVEITVVGTGPVLRSEAQGHDKFAVFDETYGKLLERLRRARDRRKLHKRGGKHPVSVADATGSIPVVTEAITEILLPDVPVEEAAFDNSEVTLADEAASPIEIRHKSFKGERLTPAEAVDRMELVGHDFYLYIDSETGAPAAAYRRKGWSYGIITLDNE</sequence>
<dbReference type="InterPro" id="IPR032528">
    <property type="entry name" value="Ribosom_S30AE_C"/>
</dbReference>
<dbReference type="RefSeq" id="WP_012903212.1">
    <property type="nucleotide sequence ID" value="NC_013715.1"/>
</dbReference>
<gene>
    <name evidence="3" type="ordered locus">RMDY18_06710</name>
</gene>
<dbReference type="EMBL" id="AP011540">
    <property type="protein sequence ID" value="BAI64503.1"/>
    <property type="molecule type" value="Genomic_DNA"/>
</dbReference>
<dbReference type="GO" id="GO:0045900">
    <property type="term" value="P:negative regulation of translational elongation"/>
    <property type="evidence" value="ECO:0007669"/>
    <property type="project" value="TreeGrafter"/>
</dbReference>
<dbReference type="InterPro" id="IPR036567">
    <property type="entry name" value="RHF-like"/>
</dbReference>
<dbReference type="PANTHER" id="PTHR33231:SF1">
    <property type="entry name" value="30S RIBOSOMAL PROTEIN"/>
    <property type="match status" value="1"/>
</dbReference>
<dbReference type="Gene3D" id="3.30.505.50">
    <property type="entry name" value="Sigma 54 modulation/S30EA ribosomal protein, C-terminal domain"/>
    <property type="match status" value="1"/>
</dbReference>
<name>D2NS77_ROTMD</name>
<evidence type="ECO:0000313" key="3">
    <source>
        <dbReference type="EMBL" id="BAI64503.1"/>
    </source>
</evidence>
<dbReference type="KEGG" id="rmu:RMDY18_06710"/>
<keyword evidence="4" id="KW-1185">Reference proteome</keyword>
<dbReference type="CDD" id="cd00552">
    <property type="entry name" value="RaiA"/>
    <property type="match status" value="1"/>
</dbReference>
<feature type="domain" description="Sigma 54 modulation/S30EA ribosomal protein C-terminal" evidence="2">
    <location>
        <begin position="157"/>
        <end position="207"/>
    </location>
</feature>
<dbReference type="GO" id="GO:0043024">
    <property type="term" value="F:ribosomal small subunit binding"/>
    <property type="evidence" value="ECO:0007669"/>
    <property type="project" value="TreeGrafter"/>
</dbReference>
<dbReference type="STRING" id="680646.RMDY18_06710"/>
<dbReference type="Gene3D" id="3.30.160.100">
    <property type="entry name" value="Ribosome hibernation promotion factor-like"/>
    <property type="match status" value="1"/>
</dbReference>
<dbReference type="Proteomes" id="UP000001883">
    <property type="component" value="Chromosome"/>
</dbReference>
<dbReference type="NCBIfam" id="TIGR00741">
    <property type="entry name" value="yfiA"/>
    <property type="match status" value="1"/>
</dbReference>
<dbReference type="InterPro" id="IPR038416">
    <property type="entry name" value="Ribosom_S30AE_C_sf"/>
</dbReference>